<feature type="binding site" evidence="10">
    <location>
        <begin position="185"/>
        <end position="186"/>
    </location>
    <ligand>
        <name>2-[(2R,5Z)-2-carboxy-4-methylthiazol-5(2H)-ylidene]ethyl phosphate</name>
        <dbReference type="ChEBI" id="CHEBI:62899"/>
    </ligand>
</feature>
<feature type="binding site" evidence="10">
    <location>
        <begin position="38"/>
        <end position="42"/>
    </location>
    <ligand>
        <name>4-amino-2-methyl-5-(diphosphooxymethyl)pyrimidine</name>
        <dbReference type="ChEBI" id="CHEBI:57841"/>
    </ligand>
</feature>
<dbReference type="GO" id="GO:0000287">
    <property type="term" value="F:magnesium ion binding"/>
    <property type="evidence" value="ECO:0007669"/>
    <property type="project" value="UniProtKB-UniRule"/>
</dbReference>
<feature type="domain" description="Thiamine phosphate synthase/TenI" evidence="13">
    <location>
        <begin position="10"/>
        <end position="188"/>
    </location>
</feature>
<evidence type="ECO:0000313" key="14">
    <source>
        <dbReference type="EMBL" id="QTA82877.1"/>
    </source>
</evidence>
<feature type="binding site" evidence="10">
    <location>
        <position position="137"/>
    </location>
    <ligand>
        <name>4-amino-2-methyl-5-(diphosphooxymethyl)pyrimidine</name>
        <dbReference type="ChEBI" id="CHEBI:57841"/>
    </ligand>
</feature>
<keyword evidence="6 10" id="KW-0784">Thiamine biosynthesis</keyword>
<dbReference type="AlphaFoldDB" id="A0A975BCK5"/>
<feature type="binding site" evidence="10">
    <location>
        <position position="108"/>
    </location>
    <ligand>
        <name>4-amino-2-methyl-5-(diphosphooxymethyl)pyrimidine</name>
        <dbReference type="ChEBI" id="CHEBI:57841"/>
    </ligand>
</feature>
<evidence type="ECO:0000259" key="13">
    <source>
        <dbReference type="Pfam" id="PF02581"/>
    </source>
</evidence>
<dbReference type="GO" id="GO:0004789">
    <property type="term" value="F:thiamine-phosphate diphosphorylase activity"/>
    <property type="evidence" value="ECO:0007669"/>
    <property type="project" value="UniProtKB-UniRule"/>
</dbReference>
<dbReference type="FunFam" id="3.20.20.70:FF:000096">
    <property type="entry name" value="Thiamine-phosphate synthase"/>
    <property type="match status" value="1"/>
</dbReference>
<evidence type="ECO:0000256" key="8">
    <source>
        <dbReference type="ARBA" id="ARBA00047851"/>
    </source>
</evidence>
<keyword evidence="3 10" id="KW-0808">Transferase</keyword>
<evidence type="ECO:0000256" key="10">
    <source>
        <dbReference type="HAMAP-Rule" id="MF_00097"/>
    </source>
</evidence>
<feature type="binding site" evidence="10">
    <location>
        <position position="70"/>
    </location>
    <ligand>
        <name>Mg(2+)</name>
        <dbReference type="ChEBI" id="CHEBI:18420"/>
    </ligand>
</feature>
<feature type="binding site" evidence="10">
    <location>
        <position position="69"/>
    </location>
    <ligand>
        <name>4-amino-2-methyl-5-(diphosphooxymethyl)pyrimidine</name>
        <dbReference type="ChEBI" id="CHEBI:57841"/>
    </ligand>
</feature>
<evidence type="ECO:0000256" key="9">
    <source>
        <dbReference type="ARBA" id="ARBA00047883"/>
    </source>
</evidence>
<reference evidence="14" key="1">
    <citation type="journal article" date="2021" name="Microb. Physiol.">
        <title>Proteogenomic Insights into the Physiology of Marine, Sulfate-Reducing, Filamentous Desulfonema limicola and Desulfonema magnum.</title>
        <authorList>
            <person name="Schnaars V."/>
            <person name="Wohlbrand L."/>
            <person name="Scheve S."/>
            <person name="Hinrichs C."/>
            <person name="Reinhardt R."/>
            <person name="Rabus R."/>
        </authorList>
    </citation>
    <scope>NUCLEOTIDE SEQUENCE</scope>
    <source>
        <strain evidence="14">5ac10</strain>
    </source>
</reference>
<dbReference type="GO" id="GO:0005737">
    <property type="term" value="C:cytoplasm"/>
    <property type="evidence" value="ECO:0007669"/>
    <property type="project" value="TreeGrafter"/>
</dbReference>
<dbReference type="NCBIfam" id="TIGR00693">
    <property type="entry name" value="thiE"/>
    <property type="match status" value="1"/>
</dbReference>
<dbReference type="HAMAP" id="MF_00097">
    <property type="entry name" value="TMP_synthase"/>
    <property type="match status" value="1"/>
</dbReference>
<dbReference type="InterPro" id="IPR022998">
    <property type="entry name" value="ThiamineP_synth_TenI"/>
</dbReference>
<gene>
    <name evidence="10 14" type="primary">thiE</name>
    <name evidence="14" type="ORF">dnl_52630</name>
</gene>
<dbReference type="GO" id="GO:0009228">
    <property type="term" value="P:thiamine biosynthetic process"/>
    <property type="evidence" value="ECO:0007669"/>
    <property type="project" value="UniProtKB-KW"/>
</dbReference>
<dbReference type="GO" id="GO:0009229">
    <property type="term" value="P:thiamine diphosphate biosynthetic process"/>
    <property type="evidence" value="ECO:0007669"/>
    <property type="project" value="UniProtKB-UniRule"/>
</dbReference>
<dbReference type="KEGG" id="dli:dnl_52630"/>
<evidence type="ECO:0000256" key="7">
    <source>
        <dbReference type="ARBA" id="ARBA00047334"/>
    </source>
</evidence>
<keyword evidence="5 10" id="KW-0460">Magnesium</keyword>
<evidence type="ECO:0000256" key="1">
    <source>
        <dbReference type="ARBA" id="ARBA00003814"/>
    </source>
</evidence>
<dbReference type="Proteomes" id="UP000663720">
    <property type="component" value="Chromosome"/>
</dbReference>
<evidence type="ECO:0000256" key="2">
    <source>
        <dbReference type="ARBA" id="ARBA00005165"/>
    </source>
</evidence>
<protein>
    <recommendedName>
        <fullName evidence="10">Thiamine-phosphate synthase</fullName>
        <shortName evidence="10">TP synthase</shortName>
        <shortName evidence="10">TPS</shortName>
        <ecNumber evidence="10">2.5.1.3</ecNumber>
    </recommendedName>
    <alternativeName>
        <fullName evidence="10">Thiamine-phosphate pyrophosphorylase</fullName>
        <shortName evidence="10">TMP pyrophosphorylase</shortName>
        <shortName evidence="10">TMP-PPase</shortName>
    </alternativeName>
</protein>
<dbReference type="EMBL" id="CP061799">
    <property type="protein sequence ID" value="QTA82877.1"/>
    <property type="molecule type" value="Genomic_DNA"/>
</dbReference>
<dbReference type="PANTHER" id="PTHR20857:SF23">
    <property type="entry name" value="THIAMINE BIOSYNTHETIC BIFUNCTIONAL ENZYME"/>
    <property type="match status" value="1"/>
</dbReference>
<dbReference type="InterPro" id="IPR034291">
    <property type="entry name" value="TMP_synthase"/>
</dbReference>
<comment type="function">
    <text evidence="1 10">Condenses 4-methyl-5-(beta-hydroxyethyl)thiazole monophosphate (THZ-P) and 2-methyl-4-amino-5-hydroxymethyl pyrimidine pyrophosphate (HMP-PP) to form thiamine monophosphate (TMP).</text>
</comment>
<dbReference type="EC" id="2.5.1.3" evidence="10"/>
<feature type="binding site" evidence="10">
    <location>
        <begin position="134"/>
        <end position="136"/>
    </location>
    <ligand>
        <name>2-[(2R,5Z)-2-carboxy-4-methylthiazol-5(2H)-ylidene]ethyl phosphate</name>
        <dbReference type="ChEBI" id="CHEBI:62899"/>
    </ligand>
</feature>
<sequence length="218" mass="23528">MIDKKILRFYYITDENAGSFTPFEQVKTAIKGGASIIQYRNKFFSSEHMEELVLIREFCKNRDVPFLINDNIDLAAKIMADGVHLGQDDDSPETARKILGKDAVIGATVSNLEELACTDLSCCDYMGTGPVFPTSTKKNAKPVKGPAGFKQVADKAPVPVVAIGGITAENALLCFEHGASGIAVISFISRAENPADNAHRLGLACELALTQAVKGKYE</sequence>
<organism evidence="14 15">
    <name type="scientific">Desulfonema limicola</name>
    <dbReference type="NCBI Taxonomy" id="45656"/>
    <lineage>
        <taxon>Bacteria</taxon>
        <taxon>Pseudomonadati</taxon>
        <taxon>Thermodesulfobacteriota</taxon>
        <taxon>Desulfobacteria</taxon>
        <taxon>Desulfobacterales</taxon>
        <taxon>Desulfococcaceae</taxon>
        <taxon>Desulfonema</taxon>
    </lineage>
</organism>
<comment type="similarity">
    <text evidence="10 11">Belongs to the thiamine-phosphate synthase family.</text>
</comment>
<dbReference type="CDD" id="cd00564">
    <property type="entry name" value="TMP_TenI"/>
    <property type="match status" value="1"/>
</dbReference>
<dbReference type="InterPro" id="IPR013785">
    <property type="entry name" value="Aldolase_TIM"/>
</dbReference>
<keyword evidence="15" id="KW-1185">Reference proteome</keyword>
<evidence type="ECO:0000256" key="12">
    <source>
        <dbReference type="RuleBase" id="RU004253"/>
    </source>
</evidence>
<evidence type="ECO:0000256" key="11">
    <source>
        <dbReference type="RuleBase" id="RU003826"/>
    </source>
</evidence>
<evidence type="ECO:0000256" key="6">
    <source>
        <dbReference type="ARBA" id="ARBA00022977"/>
    </source>
</evidence>
<comment type="cofactor">
    <cofactor evidence="10">
        <name>Mg(2+)</name>
        <dbReference type="ChEBI" id="CHEBI:18420"/>
    </cofactor>
    <text evidence="10">Binds 1 Mg(2+) ion per subunit.</text>
</comment>
<keyword evidence="4 10" id="KW-0479">Metal-binding</keyword>
<comment type="catalytic activity">
    <reaction evidence="9 10 11">
        <text>2-[(2R,5Z)-2-carboxy-4-methylthiazol-5(2H)-ylidene]ethyl phosphate + 4-amino-2-methyl-5-(diphosphooxymethyl)pyrimidine + 2 H(+) = thiamine phosphate + CO2 + diphosphate</text>
        <dbReference type="Rhea" id="RHEA:47844"/>
        <dbReference type="ChEBI" id="CHEBI:15378"/>
        <dbReference type="ChEBI" id="CHEBI:16526"/>
        <dbReference type="ChEBI" id="CHEBI:33019"/>
        <dbReference type="ChEBI" id="CHEBI:37575"/>
        <dbReference type="ChEBI" id="CHEBI:57841"/>
        <dbReference type="ChEBI" id="CHEBI:62899"/>
        <dbReference type="EC" id="2.5.1.3"/>
    </reaction>
</comment>
<dbReference type="Gene3D" id="3.20.20.70">
    <property type="entry name" value="Aldolase class I"/>
    <property type="match status" value="1"/>
</dbReference>
<proteinExistence type="inferred from homology"/>
<dbReference type="Pfam" id="PF02581">
    <property type="entry name" value="TMP-TENI"/>
    <property type="match status" value="1"/>
</dbReference>
<feature type="binding site" evidence="10">
    <location>
        <position position="89"/>
    </location>
    <ligand>
        <name>Mg(2+)</name>
        <dbReference type="ChEBI" id="CHEBI:18420"/>
    </ligand>
</feature>
<evidence type="ECO:0000256" key="4">
    <source>
        <dbReference type="ARBA" id="ARBA00022723"/>
    </source>
</evidence>
<accession>A0A975BCK5</accession>
<evidence type="ECO:0000313" key="15">
    <source>
        <dbReference type="Proteomes" id="UP000663720"/>
    </source>
</evidence>
<comment type="catalytic activity">
    <reaction evidence="8 10 11">
        <text>2-(2-carboxy-4-methylthiazol-5-yl)ethyl phosphate + 4-amino-2-methyl-5-(diphosphooxymethyl)pyrimidine + 2 H(+) = thiamine phosphate + CO2 + diphosphate</text>
        <dbReference type="Rhea" id="RHEA:47848"/>
        <dbReference type="ChEBI" id="CHEBI:15378"/>
        <dbReference type="ChEBI" id="CHEBI:16526"/>
        <dbReference type="ChEBI" id="CHEBI:33019"/>
        <dbReference type="ChEBI" id="CHEBI:37575"/>
        <dbReference type="ChEBI" id="CHEBI:57841"/>
        <dbReference type="ChEBI" id="CHEBI:62890"/>
        <dbReference type="EC" id="2.5.1.3"/>
    </reaction>
</comment>
<evidence type="ECO:0000256" key="3">
    <source>
        <dbReference type="ARBA" id="ARBA00022679"/>
    </source>
</evidence>
<comment type="pathway">
    <text evidence="2 10 12">Cofactor biosynthesis; thiamine diphosphate biosynthesis; thiamine phosphate from 4-amino-2-methyl-5-diphosphomethylpyrimidine and 4-methyl-5-(2-phosphoethyl)-thiazole: step 1/1.</text>
</comment>
<dbReference type="PANTHER" id="PTHR20857">
    <property type="entry name" value="THIAMINE-PHOSPHATE PYROPHOSPHORYLASE"/>
    <property type="match status" value="1"/>
</dbReference>
<evidence type="ECO:0000256" key="5">
    <source>
        <dbReference type="ARBA" id="ARBA00022842"/>
    </source>
</evidence>
<dbReference type="InterPro" id="IPR036206">
    <property type="entry name" value="ThiamineP_synth_sf"/>
</dbReference>
<comment type="catalytic activity">
    <reaction evidence="7 10 11">
        <text>4-methyl-5-(2-phosphooxyethyl)-thiazole + 4-amino-2-methyl-5-(diphosphooxymethyl)pyrimidine + H(+) = thiamine phosphate + diphosphate</text>
        <dbReference type="Rhea" id="RHEA:22328"/>
        <dbReference type="ChEBI" id="CHEBI:15378"/>
        <dbReference type="ChEBI" id="CHEBI:33019"/>
        <dbReference type="ChEBI" id="CHEBI:37575"/>
        <dbReference type="ChEBI" id="CHEBI:57841"/>
        <dbReference type="ChEBI" id="CHEBI:58296"/>
        <dbReference type="EC" id="2.5.1.3"/>
    </reaction>
</comment>
<dbReference type="SUPFAM" id="SSF51391">
    <property type="entry name" value="Thiamin phosphate synthase"/>
    <property type="match status" value="1"/>
</dbReference>
<feature type="binding site" evidence="10">
    <location>
        <position position="165"/>
    </location>
    <ligand>
        <name>2-[(2R,5Z)-2-carboxy-4-methylthiazol-5(2H)-ylidene]ethyl phosphate</name>
        <dbReference type="ChEBI" id="CHEBI:62899"/>
    </ligand>
</feature>
<name>A0A975BCK5_9BACT</name>
<dbReference type="RefSeq" id="WP_207688752.1">
    <property type="nucleotide sequence ID" value="NZ_CP061799.1"/>
</dbReference>